<dbReference type="PANTHER" id="PTHR30176:SF3">
    <property type="entry name" value="FERREDOXIN-TYPE PROTEIN NAPH"/>
    <property type="match status" value="1"/>
</dbReference>
<evidence type="ECO:0000313" key="9">
    <source>
        <dbReference type="EMBL" id="GGF03350.1"/>
    </source>
</evidence>
<keyword evidence="12" id="KW-1185">Reference proteome</keyword>
<organism evidence="10 11">
    <name type="scientific">Chishuiella changwenlii</name>
    <dbReference type="NCBI Taxonomy" id="1434701"/>
    <lineage>
        <taxon>Bacteria</taxon>
        <taxon>Pseudomonadati</taxon>
        <taxon>Bacteroidota</taxon>
        <taxon>Flavobacteriia</taxon>
        <taxon>Flavobacteriales</taxon>
        <taxon>Weeksellaceae</taxon>
        <taxon>Chishuiella</taxon>
    </lineage>
</organism>
<feature type="domain" description="4Fe-4S ferredoxin-type" evidence="8">
    <location>
        <begin position="266"/>
        <end position="297"/>
    </location>
</feature>
<dbReference type="STRING" id="1434701.SAMN05443634_111107"/>
<dbReference type="GO" id="GO:0051539">
    <property type="term" value="F:4 iron, 4 sulfur cluster binding"/>
    <property type="evidence" value="ECO:0007669"/>
    <property type="project" value="UniProtKB-KW"/>
</dbReference>
<dbReference type="Gene3D" id="2.60.40.10">
    <property type="entry name" value="Immunoglobulins"/>
    <property type="match status" value="1"/>
</dbReference>
<feature type="transmembrane region" description="Helical" evidence="7">
    <location>
        <begin position="202"/>
        <end position="222"/>
    </location>
</feature>
<dbReference type="Proteomes" id="UP000650994">
    <property type="component" value="Unassembled WGS sequence"/>
</dbReference>
<dbReference type="Pfam" id="PF11614">
    <property type="entry name" value="FixG_C"/>
    <property type="match status" value="1"/>
</dbReference>
<dbReference type="InterPro" id="IPR017896">
    <property type="entry name" value="4Fe4S_Fe-S-bd"/>
</dbReference>
<feature type="transmembrane region" description="Helical" evidence="7">
    <location>
        <begin position="346"/>
        <end position="364"/>
    </location>
</feature>
<dbReference type="InterPro" id="IPR009051">
    <property type="entry name" value="Helical_ferredxn"/>
</dbReference>
<evidence type="ECO:0000256" key="6">
    <source>
        <dbReference type="ARBA" id="ARBA00023014"/>
    </source>
</evidence>
<dbReference type="InterPro" id="IPR032879">
    <property type="entry name" value="FixG_C"/>
</dbReference>
<evidence type="ECO:0000256" key="3">
    <source>
        <dbReference type="ARBA" id="ARBA00022723"/>
    </source>
</evidence>
<dbReference type="GO" id="GO:0046872">
    <property type="term" value="F:metal ion binding"/>
    <property type="evidence" value="ECO:0007669"/>
    <property type="project" value="UniProtKB-KW"/>
</dbReference>
<evidence type="ECO:0000313" key="12">
    <source>
        <dbReference type="Proteomes" id="UP000650994"/>
    </source>
</evidence>
<dbReference type="InterPro" id="IPR017900">
    <property type="entry name" value="4Fe4S_Fe_S_CS"/>
</dbReference>
<keyword evidence="5" id="KW-0408">Iron</keyword>
<feature type="transmembrane region" description="Helical" evidence="7">
    <location>
        <begin position="167"/>
        <end position="186"/>
    </location>
</feature>
<dbReference type="NCBIfam" id="TIGR02745">
    <property type="entry name" value="ccoG_rdxA_fixG"/>
    <property type="match status" value="1"/>
</dbReference>
<keyword evidence="3" id="KW-0479">Metal-binding</keyword>
<evidence type="ECO:0000259" key="8">
    <source>
        <dbReference type="PROSITE" id="PS51379"/>
    </source>
</evidence>
<reference evidence="9" key="5">
    <citation type="submission" date="2024-05" db="EMBL/GenBank/DDBJ databases">
        <authorList>
            <person name="Sun Q."/>
            <person name="Zhou Y."/>
        </authorList>
    </citation>
    <scope>NUCLEOTIDE SEQUENCE</scope>
    <source>
        <strain evidence="9">CGMCC 1.12707</strain>
    </source>
</reference>
<dbReference type="OrthoDB" id="9811700at2"/>
<dbReference type="Pfam" id="PF13746">
    <property type="entry name" value="Fer4_18"/>
    <property type="match status" value="1"/>
</dbReference>
<keyword evidence="7" id="KW-0472">Membrane</keyword>
<dbReference type="Gene3D" id="1.10.1060.10">
    <property type="entry name" value="Alpha-helical ferredoxin"/>
    <property type="match status" value="1"/>
</dbReference>
<protein>
    <submittedName>
        <fullName evidence="9">Cytochrome c oxidase accessory protein CcoG</fullName>
    </submittedName>
    <submittedName>
        <fullName evidence="10">Cytochrome c oxidase accessory protein FixG</fullName>
    </submittedName>
</protein>
<dbReference type="PROSITE" id="PS00198">
    <property type="entry name" value="4FE4S_FER_1"/>
    <property type="match status" value="1"/>
</dbReference>
<dbReference type="RefSeq" id="WP_072933633.1">
    <property type="nucleotide sequence ID" value="NZ_BMFL01000013.1"/>
</dbReference>
<evidence type="ECO:0000256" key="4">
    <source>
        <dbReference type="ARBA" id="ARBA00022982"/>
    </source>
</evidence>
<reference evidence="12" key="4">
    <citation type="journal article" date="2019" name="Int. J. Syst. Evol. Microbiol.">
        <title>The Global Catalogue of Microorganisms (GCM) 10K type strain sequencing project: providing services to taxonomists for standard genome sequencing and annotation.</title>
        <authorList>
            <consortium name="The Broad Institute Genomics Platform"/>
            <consortium name="The Broad Institute Genome Sequencing Center for Infectious Disease"/>
            <person name="Wu L."/>
            <person name="Ma J."/>
        </authorList>
    </citation>
    <scope>NUCLEOTIDE SEQUENCE [LARGE SCALE GENOMIC DNA]</scope>
    <source>
        <strain evidence="12">CGMCC 1.12707</strain>
    </source>
</reference>
<keyword evidence="7" id="KW-1133">Transmembrane helix</keyword>
<dbReference type="PROSITE" id="PS51379">
    <property type="entry name" value="4FE4S_FER_2"/>
    <property type="match status" value="1"/>
</dbReference>
<name>A0A1M7BSF4_9FLAO</name>
<dbReference type="EMBL" id="BMFL01000013">
    <property type="protein sequence ID" value="GGF03350.1"/>
    <property type="molecule type" value="Genomic_DNA"/>
</dbReference>
<keyword evidence="6" id="KW-0411">Iron-sulfur</keyword>
<dbReference type="InterPro" id="IPR014116">
    <property type="entry name" value="Cyt_c_oxidase_cbb3_FixG"/>
</dbReference>
<proteinExistence type="predicted"/>
<evidence type="ECO:0000313" key="11">
    <source>
        <dbReference type="Proteomes" id="UP000184120"/>
    </source>
</evidence>
<dbReference type="PANTHER" id="PTHR30176">
    <property type="entry name" value="FERREDOXIN-TYPE PROTEIN NAPH"/>
    <property type="match status" value="1"/>
</dbReference>
<evidence type="ECO:0000256" key="2">
    <source>
        <dbReference type="ARBA" id="ARBA00022485"/>
    </source>
</evidence>
<evidence type="ECO:0000256" key="1">
    <source>
        <dbReference type="ARBA" id="ARBA00022448"/>
    </source>
</evidence>
<evidence type="ECO:0000256" key="5">
    <source>
        <dbReference type="ARBA" id="ARBA00023004"/>
    </source>
</evidence>
<dbReference type="SUPFAM" id="SSF54862">
    <property type="entry name" value="4Fe-4S ferredoxins"/>
    <property type="match status" value="1"/>
</dbReference>
<keyword evidence="2" id="KW-0004">4Fe-4S</keyword>
<dbReference type="Pfam" id="PF12801">
    <property type="entry name" value="Fer4_5"/>
    <property type="match status" value="1"/>
</dbReference>
<gene>
    <name evidence="9" type="primary">ccoG</name>
    <name evidence="9" type="ORF">GCM10010984_21000</name>
    <name evidence="10" type="ORF">SAMN05443634_111107</name>
</gene>
<dbReference type="Proteomes" id="UP000184120">
    <property type="component" value="Unassembled WGS sequence"/>
</dbReference>
<reference evidence="11" key="2">
    <citation type="submission" date="2016-11" db="EMBL/GenBank/DDBJ databases">
        <authorList>
            <person name="Varghese N."/>
            <person name="Submissions S."/>
        </authorList>
    </citation>
    <scope>NUCLEOTIDE SEQUENCE [LARGE SCALE GENOMIC DNA]</scope>
    <source>
        <strain evidence="11">DSM 27989</strain>
    </source>
</reference>
<evidence type="ECO:0000313" key="10">
    <source>
        <dbReference type="EMBL" id="SHL57489.1"/>
    </source>
</evidence>
<keyword evidence="4" id="KW-0249">Electron transport</keyword>
<feature type="transmembrane region" description="Helical" evidence="7">
    <location>
        <begin position="94"/>
        <end position="114"/>
    </location>
</feature>
<reference evidence="10" key="3">
    <citation type="submission" date="2016-11" db="EMBL/GenBank/DDBJ databases">
        <authorList>
            <person name="Jaros S."/>
            <person name="Januszkiewicz K."/>
            <person name="Wedrychowicz H."/>
        </authorList>
    </citation>
    <scope>NUCLEOTIDE SEQUENCE [LARGE SCALE GENOMIC DNA]</scope>
    <source>
        <strain evidence="10">DSM 27989</strain>
    </source>
</reference>
<dbReference type="EMBL" id="FRBH01000011">
    <property type="protein sequence ID" value="SHL57489.1"/>
    <property type="molecule type" value="Genomic_DNA"/>
</dbReference>
<accession>A0A1M7BSF4</accession>
<dbReference type="InterPro" id="IPR051684">
    <property type="entry name" value="Electron_Trans/Redox"/>
</dbReference>
<dbReference type="InterPro" id="IPR013783">
    <property type="entry name" value="Ig-like_fold"/>
</dbReference>
<evidence type="ECO:0000256" key="7">
    <source>
        <dbReference type="SAM" id="Phobius"/>
    </source>
</evidence>
<keyword evidence="7" id="KW-0812">Transmembrane</keyword>
<sequence length="480" mass="55092">MNNFNEILVAEENEKFRTEVATMDKKGTRKWVYAKKSSGKYTNYRAIVSTILLTALIVLPFIKLPNGNPIFKFDVFNTVFILFGYPFFTTDFFLLAIGMIVSVVFIILFTTVYGRLFCGWLCPQTIFLEFVFRKIEFLIEGDRGKQIRLDKQEWDEEKILKRGSKWITYYLLSFFFTNIFMAYLLGSDVLIQFIKEGPAEHIGMFIGINIFSLFFYFVFAWFREQACTLVCPYGRFQGVLIDKKTIQISYDFVRGEKTKGRAKFRKGEDRNAEGKGDCIDCGQCVAVCPTGIDIRNGSQLECVNCTACVDACDDIMTKINLPTGLIKYASEENIAEGSKFKINVRLIAFTSILIIMLVAMTSFMTNRSDVEVKFLQVPGRDFSVEGQYITNTLQYNLMNKTNHKYKLTVDVKTFKEGRAEILSESNQFISIDEGKLKQGLVKIKIPKSKLTSYKVPIDLEIKDEKGRVVDHYVISFMAPF</sequence>
<feature type="transmembrane region" description="Helical" evidence="7">
    <location>
        <begin position="44"/>
        <end position="62"/>
    </location>
</feature>
<keyword evidence="1" id="KW-0813">Transport</keyword>
<reference evidence="9" key="1">
    <citation type="journal article" date="2014" name="Int. J. Syst. Evol. Microbiol.">
        <title>Complete genome of a new Firmicutes species belonging to the dominant human colonic microbiota ('Ruminococcus bicirculans') reveals two chromosomes and a selective capacity to utilize plant glucans.</title>
        <authorList>
            <consortium name="NISC Comparative Sequencing Program"/>
            <person name="Wegmann U."/>
            <person name="Louis P."/>
            <person name="Goesmann A."/>
            <person name="Henrissat B."/>
            <person name="Duncan S.H."/>
            <person name="Flint H.J."/>
        </authorList>
    </citation>
    <scope>NUCLEOTIDE SEQUENCE</scope>
    <source>
        <strain evidence="9">CGMCC 1.12707</strain>
    </source>
</reference>
<dbReference type="GO" id="GO:0005886">
    <property type="term" value="C:plasma membrane"/>
    <property type="evidence" value="ECO:0007669"/>
    <property type="project" value="TreeGrafter"/>
</dbReference>
<dbReference type="AlphaFoldDB" id="A0A1M7BSF4"/>